<dbReference type="SMART" id="SM00456">
    <property type="entry name" value="WW"/>
    <property type="match status" value="1"/>
</dbReference>
<keyword evidence="7" id="KW-0677">Repeat</keyword>
<evidence type="ECO:0000259" key="16">
    <source>
        <dbReference type="PROSITE" id="PS50020"/>
    </source>
</evidence>
<evidence type="ECO:0000256" key="14">
    <source>
        <dbReference type="ARBA" id="ARBA00046362"/>
    </source>
</evidence>
<dbReference type="Pfam" id="PF00397">
    <property type="entry name" value="WW"/>
    <property type="match status" value="1"/>
</dbReference>
<evidence type="ECO:0000256" key="9">
    <source>
        <dbReference type="ARBA" id="ARBA00023015"/>
    </source>
</evidence>
<dbReference type="InterPro" id="IPR001202">
    <property type="entry name" value="WW_dom"/>
</dbReference>
<comment type="subunit">
    <text evidence="14">Interacts with POU3F2/Brn-2, ATXN1, TXNL4A, HTT and AR. Interaction with ATXN1 correlates positively with the length of the polyglutamine tract. Interacts with RNA polymerase II large subunit in a phosphorylation-dependent manner. Forms a ternary complex with ATXN1 mutant and phosphorylated RNA polymerase II. Interacts (via C-terminus) with TXNL4A and CD2BP2. Interacts (via WW domain) with ATN1 and SF3B1, and may interact with additional splice factors. Interacts (via WW domain) with WBP11; Leading to reduce interaction between PQBP1 and TXNL4A. Interacts with CAPRIN1. Interacts with DDX1. Interacts with SFPQ. Interacts with KHSRP.</text>
</comment>
<reference evidence="17 18" key="1">
    <citation type="submission" date="2018-10" db="EMBL/GenBank/DDBJ databases">
        <authorList>
            <consortium name="Pathogen Informatics"/>
        </authorList>
    </citation>
    <scope>NUCLEOTIDE SEQUENCE [LARGE SCALE GENOMIC DNA]</scope>
</reference>
<evidence type="ECO:0000256" key="15">
    <source>
        <dbReference type="SAM" id="MobiDB-lite"/>
    </source>
</evidence>
<dbReference type="Gene3D" id="2.20.70.10">
    <property type="match status" value="1"/>
</dbReference>
<evidence type="ECO:0000256" key="10">
    <source>
        <dbReference type="ARBA" id="ARBA00023163"/>
    </source>
</evidence>
<dbReference type="PROSITE" id="PS50020">
    <property type="entry name" value="WW_DOMAIN_2"/>
    <property type="match status" value="1"/>
</dbReference>
<dbReference type="Gene3D" id="3.40.30.10">
    <property type="entry name" value="Glutaredoxin"/>
    <property type="match status" value="1"/>
</dbReference>
<evidence type="ECO:0000256" key="4">
    <source>
        <dbReference type="ARBA" id="ARBA00022553"/>
    </source>
</evidence>
<organism evidence="17 18">
    <name type="scientific">Mesocestoides corti</name>
    <name type="common">Flatworm</name>
    <dbReference type="NCBI Taxonomy" id="53468"/>
    <lineage>
        <taxon>Eukaryota</taxon>
        <taxon>Metazoa</taxon>
        <taxon>Spiralia</taxon>
        <taxon>Lophotrochozoa</taxon>
        <taxon>Platyhelminthes</taxon>
        <taxon>Cestoda</taxon>
        <taxon>Eucestoda</taxon>
        <taxon>Cyclophyllidea</taxon>
        <taxon>Mesocestoididae</taxon>
        <taxon>Mesocestoides</taxon>
    </lineage>
</organism>
<dbReference type="STRING" id="53468.A0A0R3U4K5"/>
<evidence type="ECO:0000313" key="17">
    <source>
        <dbReference type="EMBL" id="VDD75584.1"/>
    </source>
</evidence>
<evidence type="ECO:0000256" key="7">
    <source>
        <dbReference type="ARBA" id="ARBA00022737"/>
    </source>
</evidence>
<dbReference type="GO" id="GO:0016607">
    <property type="term" value="C:nuclear speck"/>
    <property type="evidence" value="ECO:0007669"/>
    <property type="project" value="UniProtKB-SubCell"/>
</dbReference>
<feature type="compositionally biased region" description="Basic and acidic residues" evidence="15">
    <location>
        <begin position="272"/>
        <end position="282"/>
    </location>
</feature>
<accession>A0A0R3U4K5</accession>
<dbReference type="PANTHER" id="PTHR21737">
    <property type="entry name" value="POLYGLUTAMINE BINDING PROTEIN 1/MARVEL MEMBRANE-ASSOCIATING DOMAIN CONTAINING 3"/>
    <property type="match status" value="1"/>
</dbReference>
<keyword evidence="10" id="KW-0804">Transcription</keyword>
<keyword evidence="8" id="KW-0391">Immunity</keyword>
<comment type="subcellular location">
    <subcellularLocation>
        <location evidence="2">Cytoplasmic granule</location>
    </subcellularLocation>
    <subcellularLocation>
        <location evidence="1">Nucleus speckle</location>
    </subcellularLocation>
</comment>
<gene>
    <name evidence="17" type="ORF">MCOS_LOCUS1587</name>
</gene>
<dbReference type="GO" id="GO:0005737">
    <property type="term" value="C:cytoplasm"/>
    <property type="evidence" value="ECO:0007669"/>
    <property type="project" value="TreeGrafter"/>
</dbReference>
<dbReference type="PANTHER" id="PTHR21737:SF3">
    <property type="entry name" value="POLYGLUTAMINE-BINDING PROTEIN 1"/>
    <property type="match status" value="1"/>
</dbReference>
<dbReference type="AlphaFoldDB" id="A0A0R3U4K5"/>
<dbReference type="OrthoDB" id="42462at2759"/>
<evidence type="ECO:0000313" key="18">
    <source>
        <dbReference type="Proteomes" id="UP000267029"/>
    </source>
</evidence>
<dbReference type="GO" id="GO:0000380">
    <property type="term" value="P:alternative mRNA splicing, via spliceosome"/>
    <property type="evidence" value="ECO:0007669"/>
    <property type="project" value="TreeGrafter"/>
</dbReference>
<evidence type="ECO:0000256" key="12">
    <source>
        <dbReference type="ARBA" id="ARBA00023242"/>
    </source>
</evidence>
<evidence type="ECO:0000256" key="8">
    <source>
        <dbReference type="ARBA" id="ARBA00022859"/>
    </source>
</evidence>
<proteinExistence type="predicted"/>
<dbReference type="GO" id="GO:0045087">
    <property type="term" value="P:innate immune response"/>
    <property type="evidence" value="ECO:0007669"/>
    <property type="project" value="UniProtKB-KW"/>
</dbReference>
<evidence type="ECO:0000256" key="13">
    <source>
        <dbReference type="ARBA" id="ARBA00042167"/>
    </source>
</evidence>
<evidence type="ECO:0000256" key="2">
    <source>
        <dbReference type="ARBA" id="ARBA00004463"/>
    </source>
</evidence>
<evidence type="ECO:0000256" key="3">
    <source>
        <dbReference type="ARBA" id="ARBA00021117"/>
    </source>
</evidence>
<keyword evidence="5" id="KW-0399">Innate immunity</keyword>
<evidence type="ECO:0000256" key="5">
    <source>
        <dbReference type="ARBA" id="ARBA00022588"/>
    </source>
</evidence>
<keyword evidence="4" id="KW-0597">Phosphoprotein</keyword>
<feature type="domain" description="WW" evidence="16">
    <location>
        <begin position="150"/>
        <end position="184"/>
    </location>
</feature>
<dbReference type="GO" id="GO:0043021">
    <property type="term" value="F:ribonucleoprotein complex binding"/>
    <property type="evidence" value="ECO:0007669"/>
    <property type="project" value="TreeGrafter"/>
</dbReference>
<keyword evidence="12" id="KW-0539">Nucleus</keyword>
<evidence type="ECO:0000256" key="1">
    <source>
        <dbReference type="ARBA" id="ARBA00004324"/>
    </source>
</evidence>
<dbReference type="EMBL" id="UXSR01000207">
    <property type="protein sequence ID" value="VDD75584.1"/>
    <property type="molecule type" value="Genomic_DNA"/>
</dbReference>
<protein>
    <recommendedName>
        <fullName evidence="3">Polyglutamine-binding protein 1</fullName>
    </recommendedName>
    <alternativeName>
        <fullName evidence="13">Polyglutamine tract-binding protein 1</fullName>
    </alternativeName>
</protein>
<feature type="region of interest" description="Disordered" evidence="15">
    <location>
        <begin position="215"/>
        <end position="338"/>
    </location>
</feature>
<sequence length="355" mass="38467">MPLPPALAARLARRGLIEKEKNEEGTSLLRATNFAFGLTSLCIYILGFKRCNLTYSTEHSECRLILILEEVFAESYDNDGSSTVPPGLKGISPVPIIENGTLIHEIAACPNLANPYHECTAYCFERYGRRTFRQCDQRLGRLRDRMLRRYPLPSHWIEVGDPVTGRFYYWNTVTDEVCWLSPLHPKAKITKSASVLRAQTLAAKAAAAAASAAALAGSDGEGSDDDDDEANGRARSRSPTPPPPPPPTNMMPPPSVPPPSYARLGNAIRRPPRFEKRGRGSADDPLDPMDPSAYSDVPRGGWTAGLEGASGSTPSAKTGVDVTASGPLFQQRPYPSPGDVLRANVAAASRQRQAL</sequence>
<keyword evidence="18" id="KW-1185">Reference proteome</keyword>
<evidence type="ECO:0000256" key="6">
    <source>
        <dbReference type="ARBA" id="ARBA00022664"/>
    </source>
</evidence>
<dbReference type="Proteomes" id="UP000267029">
    <property type="component" value="Unassembled WGS sequence"/>
</dbReference>
<dbReference type="SUPFAM" id="SSF51045">
    <property type="entry name" value="WW domain"/>
    <property type="match status" value="1"/>
</dbReference>
<name>A0A0R3U4K5_MESCO</name>
<dbReference type="InterPro" id="IPR036020">
    <property type="entry name" value="WW_dom_sf"/>
</dbReference>
<keyword evidence="6" id="KW-0507">mRNA processing</keyword>
<keyword evidence="9" id="KW-0805">Transcription regulation</keyword>
<keyword evidence="11" id="KW-0508">mRNA splicing</keyword>
<evidence type="ECO:0000256" key="11">
    <source>
        <dbReference type="ARBA" id="ARBA00023187"/>
    </source>
</evidence>
<feature type="compositionally biased region" description="Pro residues" evidence="15">
    <location>
        <begin position="239"/>
        <end position="260"/>
    </location>
</feature>